<protein>
    <submittedName>
        <fullName evidence="2">NADPH:quinone reductase</fullName>
    </submittedName>
</protein>
<keyword evidence="3" id="KW-1185">Reference proteome</keyword>
<proteinExistence type="predicted"/>
<dbReference type="OrthoDB" id="9787435at2"/>
<dbReference type="InterPro" id="IPR020843">
    <property type="entry name" value="ER"/>
</dbReference>
<dbReference type="Gene3D" id="3.40.50.720">
    <property type="entry name" value="NAD(P)-binding Rossmann-like Domain"/>
    <property type="match status" value="1"/>
</dbReference>
<dbReference type="InterPro" id="IPR051397">
    <property type="entry name" value="Zn-ADH-like_protein"/>
</dbReference>
<organism evidence="2 3">
    <name type="scientific">Granulicella rosea</name>
    <dbReference type="NCBI Taxonomy" id="474952"/>
    <lineage>
        <taxon>Bacteria</taxon>
        <taxon>Pseudomonadati</taxon>
        <taxon>Acidobacteriota</taxon>
        <taxon>Terriglobia</taxon>
        <taxon>Terriglobales</taxon>
        <taxon>Acidobacteriaceae</taxon>
        <taxon>Granulicella</taxon>
    </lineage>
</organism>
<dbReference type="PANTHER" id="PTHR43677">
    <property type="entry name" value="SHORT-CHAIN DEHYDROGENASE/REDUCTASE"/>
    <property type="match status" value="1"/>
</dbReference>
<evidence type="ECO:0000313" key="3">
    <source>
        <dbReference type="Proteomes" id="UP000198356"/>
    </source>
</evidence>
<dbReference type="InterPro" id="IPR036291">
    <property type="entry name" value="NAD(P)-bd_dom_sf"/>
</dbReference>
<dbReference type="Proteomes" id="UP000198356">
    <property type="component" value="Unassembled WGS sequence"/>
</dbReference>
<dbReference type="Gene3D" id="3.90.180.10">
    <property type="entry name" value="Medium-chain alcohol dehydrogenases, catalytic domain"/>
    <property type="match status" value="1"/>
</dbReference>
<dbReference type="EMBL" id="FZOU01000004">
    <property type="protein sequence ID" value="SNT11532.1"/>
    <property type="molecule type" value="Genomic_DNA"/>
</dbReference>
<dbReference type="GO" id="GO:0016491">
    <property type="term" value="F:oxidoreductase activity"/>
    <property type="evidence" value="ECO:0007669"/>
    <property type="project" value="InterPro"/>
</dbReference>
<sequence length="323" mass="33519">MKAAIIRTAGAKPALGEFPDPVATTGMEVIAVAASALSQFSRSRSSGAHYSSDAEFPVVAGADGVGTTDDGRRVYFVMPQAPHGALAERTLVRPKLTVPVPDDLDDVSAAAIANPGMSAWAALVERAALKPGETVLINGATGTAGRLAVQIAKHLGAGRVIATGRNEAELEELRVIGADVLVPFKLGLLHPSGEKQYEAPLKDAIAGGVNVVLDYLWGKSARTVMAAIVRSVEDATPVRFVHVGGASGEESIDLPGAALRSSSIQLMGSGLKSVPLEKLLSAIANVFAIRRSGNLQIATRTVPLSAVEEAWDAPGKPRLVVRF</sequence>
<gene>
    <name evidence="2" type="ORF">SAMN05421770_104233</name>
</gene>
<feature type="domain" description="Enoyl reductase (ER)" evidence="1">
    <location>
        <begin position="10"/>
        <end position="321"/>
    </location>
</feature>
<dbReference type="RefSeq" id="WP_089408893.1">
    <property type="nucleotide sequence ID" value="NZ_FZOU01000004.1"/>
</dbReference>
<dbReference type="InterPro" id="IPR011032">
    <property type="entry name" value="GroES-like_sf"/>
</dbReference>
<dbReference type="Pfam" id="PF00107">
    <property type="entry name" value="ADH_zinc_N"/>
    <property type="match status" value="1"/>
</dbReference>
<name>A0A239K1F6_9BACT</name>
<evidence type="ECO:0000313" key="2">
    <source>
        <dbReference type="EMBL" id="SNT11532.1"/>
    </source>
</evidence>
<accession>A0A239K1F6</accession>
<dbReference type="PANTHER" id="PTHR43677:SF11">
    <property type="entry name" value="ZINC-CONTAINING ALCOHOL DEHYDROGENASE"/>
    <property type="match status" value="1"/>
</dbReference>
<reference evidence="2 3" key="1">
    <citation type="submission" date="2017-06" db="EMBL/GenBank/DDBJ databases">
        <authorList>
            <person name="Kim H.J."/>
            <person name="Triplett B.A."/>
        </authorList>
    </citation>
    <scope>NUCLEOTIDE SEQUENCE [LARGE SCALE GENOMIC DNA]</scope>
    <source>
        <strain evidence="2 3">DSM 18704</strain>
    </source>
</reference>
<dbReference type="AlphaFoldDB" id="A0A239K1F6"/>
<dbReference type="SMART" id="SM00829">
    <property type="entry name" value="PKS_ER"/>
    <property type="match status" value="1"/>
</dbReference>
<dbReference type="InterPro" id="IPR013149">
    <property type="entry name" value="ADH-like_C"/>
</dbReference>
<dbReference type="SUPFAM" id="SSF51735">
    <property type="entry name" value="NAD(P)-binding Rossmann-fold domains"/>
    <property type="match status" value="1"/>
</dbReference>
<dbReference type="SUPFAM" id="SSF50129">
    <property type="entry name" value="GroES-like"/>
    <property type="match status" value="1"/>
</dbReference>
<evidence type="ECO:0000259" key="1">
    <source>
        <dbReference type="SMART" id="SM00829"/>
    </source>
</evidence>